<dbReference type="GO" id="GO:0003677">
    <property type="term" value="F:DNA binding"/>
    <property type="evidence" value="ECO:0007669"/>
    <property type="project" value="InterPro"/>
</dbReference>
<comment type="caution">
    <text evidence="2">The sequence shown here is derived from an EMBL/GenBank/DDBJ whole genome shotgun (WGS) entry which is preliminary data.</text>
</comment>
<reference evidence="2" key="1">
    <citation type="submission" date="2021-01" db="EMBL/GenBank/DDBJ databases">
        <title>Whole genome shotgun sequence of Virgisporangium ochraceum NBRC 16418.</title>
        <authorList>
            <person name="Komaki H."/>
            <person name="Tamura T."/>
        </authorList>
    </citation>
    <scope>NUCLEOTIDE SEQUENCE</scope>
    <source>
        <strain evidence="2">NBRC 16418</strain>
    </source>
</reference>
<dbReference type="GO" id="GO:0004803">
    <property type="term" value="F:transposase activity"/>
    <property type="evidence" value="ECO:0007669"/>
    <property type="project" value="InterPro"/>
</dbReference>
<dbReference type="Proteomes" id="UP000635606">
    <property type="component" value="Unassembled WGS sequence"/>
</dbReference>
<dbReference type="EMBL" id="BOPH01000152">
    <property type="protein sequence ID" value="GIJ75283.1"/>
    <property type="molecule type" value="Genomic_DNA"/>
</dbReference>
<name>A0A8J4EI09_9ACTN</name>
<dbReference type="PANTHER" id="PTHR30007:SF0">
    <property type="entry name" value="TRANSPOSASE"/>
    <property type="match status" value="1"/>
</dbReference>
<feature type="domain" description="Transposase IS4-like" evidence="1">
    <location>
        <begin position="2"/>
        <end position="102"/>
    </location>
</feature>
<dbReference type="Pfam" id="PF01609">
    <property type="entry name" value="DDE_Tnp_1"/>
    <property type="match status" value="1"/>
</dbReference>
<evidence type="ECO:0000313" key="2">
    <source>
        <dbReference type="EMBL" id="GIJ75283.1"/>
    </source>
</evidence>
<protein>
    <recommendedName>
        <fullName evidence="1">Transposase IS4-like domain-containing protein</fullName>
    </recommendedName>
</protein>
<evidence type="ECO:0000259" key="1">
    <source>
        <dbReference type="Pfam" id="PF01609"/>
    </source>
</evidence>
<keyword evidence="3" id="KW-1185">Reference proteome</keyword>
<sequence>MDTLGLIIAVVVMAASATDNQIGVALVDRVVEHTPTVTKAWVDAGFKDDVQIHGAVNGIDVEQVKRSDTRPGFVPVAKRWIVEQVHGTLMLHRRLVREYETRPASSESRTWSAATANLVRRLTGTTTPSWRQPLPHNG</sequence>
<evidence type="ECO:0000313" key="3">
    <source>
        <dbReference type="Proteomes" id="UP000635606"/>
    </source>
</evidence>
<dbReference type="AlphaFoldDB" id="A0A8J4EI09"/>
<dbReference type="InterPro" id="IPR002559">
    <property type="entry name" value="Transposase_11"/>
</dbReference>
<dbReference type="GO" id="GO:0006313">
    <property type="term" value="P:DNA transposition"/>
    <property type="evidence" value="ECO:0007669"/>
    <property type="project" value="InterPro"/>
</dbReference>
<organism evidence="2 3">
    <name type="scientific">Virgisporangium ochraceum</name>
    <dbReference type="NCBI Taxonomy" id="65505"/>
    <lineage>
        <taxon>Bacteria</taxon>
        <taxon>Bacillati</taxon>
        <taxon>Actinomycetota</taxon>
        <taxon>Actinomycetes</taxon>
        <taxon>Micromonosporales</taxon>
        <taxon>Micromonosporaceae</taxon>
        <taxon>Virgisporangium</taxon>
    </lineage>
</organism>
<dbReference type="PANTHER" id="PTHR30007">
    <property type="entry name" value="PHP DOMAIN PROTEIN"/>
    <property type="match status" value="1"/>
</dbReference>
<accession>A0A8J4EI09</accession>
<proteinExistence type="predicted"/>
<gene>
    <name evidence="2" type="ORF">Voc01_102000</name>
</gene>